<dbReference type="EMBL" id="JARKIF010000002">
    <property type="protein sequence ID" value="KAJ7646476.1"/>
    <property type="molecule type" value="Genomic_DNA"/>
</dbReference>
<sequence>VDSHTALVSYPRRLPVDIVREIFVACLPAHRNAVMSAQEAPLLLSRICSA</sequence>
<proteinExistence type="predicted"/>
<organism evidence="1 2">
    <name type="scientific">Roridomyces roridus</name>
    <dbReference type="NCBI Taxonomy" id="1738132"/>
    <lineage>
        <taxon>Eukaryota</taxon>
        <taxon>Fungi</taxon>
        <taxon>Dikarya</taxon>
        <taxon>Basidiomycota</taxon>
        <taxon>Agaricomycotina</taxon>
        <taxon>Agaricomycetes</taxon>
        <taxon>Agaricomycetidae</taxon>
        <taxon>Agaricales</taxon>
        <taxon>Marasmiineae</taxon>
        <taxon>Mycenaceae</taxon>
        <taxon>Roridomyces</taxon>
    </lineage>
</organism>
<feature type="non-terminal residue" evidence="1">
    <location>
        <position position="50"/>
    </location>
</feature>
<protein>
    <submittedName>
        <fullName evidence="1">Uncharacterized protein</fullName>
    </submittedName>
</protein>
<keyword evidence="2" id="KW-1185">Reference proteome</keyword>
<name>A0AAD7FYD5_9AGAR</name>
<evidence type="ECO:0000313" key="1">
    <source>
        <dbReference type="EMBL" id="KAJ7646476.1"/>
    </source>
</evidence>
<evidence type="ECO:0000313" key="2">
    <source>
        <dbReference type="Proteomes" id="UP001221142"/>
    </source>
</evidence>
<dbReference type="AlphaFoldDB" id="A0AAD7FYD5"/>
<feature type="non-terminal residue" evidence="1">
    <location>
        <position position="1"/>
    </location>
</feature>
<accession>A0AAD7FYD5</accession>
<gene>
    <name evidence="1" type="ORF">FB45DRAFT_712843</name>
</gene>
<comment type="caution">
    <text evidence="1">The sequence shown here is derived from an EMBL/GenBank/DDBJ whole genome shotgun (WGS) entry which is preliminary data.</text>
</comment>
<dbReference type="Proteomes" id="UP001221142">
    <property type="component" value="Unassembled WGS sequence"/>
</dbReference>
<reference evidence="1" key="1">
    <citation type="submission" date="2023-03" db="EMBL/GenBank/DDBJ databases">
        <title>Massive genome expansion in bonnet fungi (Mycena s.s.) driven by repeated elements and novel gene families across ecological guilds.</title>
        <authorList>
            <consortium name="Lawrence Berkeley National Laboratory"/>
            <person name="Harder C.B."/>
            <person name="Miyauchi S."/>
            <person name="Viragh M."/>
            <person name="Kuo A."/>
            <person name="Thoen E."/>
            <person name="Andreopoulos B."/>
            <person name="Lu D."/>
            <person name="Skrede I."/>
            <person name="Drula E."/>
            <person name="Henrissat B."/>
            <person name="Morin E."/>
            <person name="Kohler A."/>
            <person name="Barry K."/>
            <person name="LaButti K."/>
            <person name="Morin E."/>
            <person name="Salamov A."/>
            <person name="Lipzen A."/>
            <person name="Mereny Z."/>
            <person name="Hegedus B."/>
            <person name="Baldrian P."/>
            <person name="Stursova M."/>
            <person name="Weitz H."/>
            <person name="Taylor A."/>
            <person name="Grigoriev I.V."/>
            <person name="Nagy L.G."/>
            <person name="Martin F."/>
            <person name="Kauserud H."/>
        </authorList>
    </citation>
    <scope>NUCLEOTIDE SEQUENCE</scope>
    <source>
        <strain evidence="1">9284</strain>
    </source>
</reference>